<keyword evidence="4" id="KW-0175">Coiled coil</keyword>
<name>A0A059D9L2_EUCGR</name>
<comment type="similarity">
    <text evidence="1 3">Belongs to the UDP-glycosyltransferase family.</text>
</comment>
<dbReference type="Gramene" id="KCW87408">
    <property type="protein sequence ID" value="KCW87408"/>
    <property type="gene ID" value="EUGRSUZ_B03886"/>
</dbReference>
<feature type="domain" description="Glycosyltransferase N-terminal" evidence="5">
    <location>
        <begin position="1"/>
        <end position="125"/>
    </location>
</feature>
<dbReference type="InterPro" id="IPR002213">
    <property type="entry name" value="UDP_glucos_trans"/>
</dbReference>
<dbReference type="Gene3D" id="3.40.50.2000">
    <property type="entry name" value="Glycogen Phosphorylase B"/>
    <property type="match status" value="2"/>
</dbReference>
<keyword evidence="2 3" id="KW-0808">Transferase</keyword>
<dbReference type="PROSITE" id="PS00375">
    <property type="entry name" value="UDPGT"/>
    <property type="match status" value="1"/>
</dbReference>
<evidence type="ECO:0000313" key="6">
    <source>
        <dbReference type="EMBL" id="KCW87408.1"/>
    </source>
</evidence>
<proteinExistence type="inferred from homology"/>
<protein>
    <recommendedName>
        <fullName evidence="5">Glycosyltransferase N-terminal domain-containing protein</fullName>
    </recommendedName>
</protein>
<dbReference type="GO" id="GO:1901137">
    <property type="term" value="P:carbohydrate derivative biosynthetic process"/>
    <property type="evidence" value="ECO:0007669"/>
    <property type="project" value="UniProtKB-ARBA"/>
</dbReference>
<dbReference type="SUPFAM" id="SSF53756">
    <property type="entry name" value="UDP-Glycosyltransferase/glycogen phosphorylase"/>
    <property type="match status" value="1"/>
</dbReference>
<dbReference type="InterPro" id="IPR035595">
    <property type="entry name" value="UDP_glycos_trans_CS"/>
</dbReference>
<dbReference type="EMBL" id="KK198754">
    <property type="protein sequence ID" value="KCW87408.1"/>
    <property type="molecule type" value="Genomic_DNA"/>
</dbReference>
<dbReference type="PANTHER" id="PTHR48044">
    <property type="entry name" value="GLYCOSYLTRANSFERASE"/>
    <property type="match status" value="1"/>
</dbReference>
<dbReference type="AlphaFoldDB" id="A0A059D9L2"/>
<dbReference type="InterPro" id="IPR058980">
    <property type="entry name" value="Glyco_transf_N"/>
</dbReference>
<evidence type="ECO:0000256" key="1">
    <source>
        <dbReference type="ARBA" id="ARBA00009995"/>
    </source>
</evidence>
<dbReference type="InParanoid" id="A0A059D9L2"/>
<gene>
    <name evidence="6" type="ORF">EUGRSUZ_B03886</name>
</gene>
<evidence type="ECO:0000256" key="4">
    <source>
        <dbReference type="SAM" id="Coils"/>
    </source>
</evidence>
<evidence type="ECO:0000256" key="3">
    <source>
        <dbReference type="RuleBase" id="RU003718"/>
    </source>
</evidence>
<sequence>MLPWLAHGHISPFLELGKKLSHRDFHIYFCSTPINLKPLRDTILAQDCVPSIQLVDLHLPSDEFPQLPPHYHTTKDLPPHLMSTLKSAFNSAKSSFFDILGSLKPDLVIFDYLQPWASVAASELNINAVNKERFWECMERSSNIVLIKTSRVTEGKYVDYLSELVKRKVVTVGPLLQEPANKDGDGEKVMEFHGGEDVTIHEALPQGFLQRIGDRGLVVEGWAPQAEILGHPSIGGFVSHCGWSSTLEAILFGVPILAMPMHLDQPLNAKLVVEIGVGMEVDRGSGGFRREKLARVIQQVMVEEKGKEAKRNAQELGMRMREKQKEEMDDVVEKLKQLIEHNFSVG</sequence>
<evidence type="ECO:0000259" key="5">
    <source>
        <dbReference type="Pfam" id="PF26168"/>
    </source>
</evidence>
<dbReference type="Pfam" id="PF00201">
    <property type="entry name" value="UDPGT"/>
    <property type="match status" value="1"/>
</dbReference>
<dbReference type="PANTHER" id="PTHR48044:SF9">
    <property type="entry name" value="UDP-GLYCOSYLTRANSFERASE SUPERFAMILY PROTEIN"/>
    <property type="match status" value="1"/>
</dbReference>
<dbReference type="Pfam" id="PF26168">
    <property type="entry name" value="Glyco_transf_N"/>
    <property type="match status" value="1"/>
</dbReference>
<dbReference type="eggNOG" id="KOG1192">
    <property type="taxonomic scope" value="Eukaryota"/>
</dbReference>
<reference evidence="6" key="1">
    <citation type="submission" date="2013-07" db="EMBL/GenBank/DDBJ databases">
        <title>The genome of Eucalyptus grandis.</title>
        <authorList>
            <person name="Schmutz J."/>
            <person name="Hayes R."/>
            <person name="Myburg A."/>
            <person name="Tuskan G."/>
            <person name="Grattapaglia D."/>
            <person name="Rokhsar D.S."/>
        </authorList>
    </citation>
    <scope>NUCLEOTIDE SEQUENCE</scope>
    <source>
        <tissue evidence="6">Leaf extractions</tissue>
    </source>
</reference>
<dbReference type="FunFam" id="3.40.50.2000:FF:000060">
    <property type="entry name" value="Glycosyltransferase"/>
    <property type="match status" value="1"/>
</dbReference>
<dbReference type="GO" id="GO:0035251">
    <property type="term" value="F:UDP-glucosyltransferase activity"/>
    <property type="evidence" value="ECO:0000318"/>
    <property type="project" value="GO_Central"/>
</dbReference>
<dbReference type="CDD" id="cd03784">
    <property type="entry name" value="GT1_Gtf-like"/>
    <property type="match status" value="1"/>
</dbReference>
<organism evidence="6">
    <name type="scientific">Eucalyptus grandis</name>
    <name type="common">Flooded gum</name>
    <dbReference type="NCBI Taxonomy" id="71139"/>
    <lineage>
        <taxon>Eukaryota</taxon>
        <taxon>Viridiplantae</taxon>
        <taxon>Streptophyta</taxon>
        <taxon>Embryophyta</taxon>
        <taxon>Tracheophyta</taxon>
        <taxon>Spermatophyta</taxon>
        <taxon>Magnoliopsida</taxon>
        <taxon>eudicotyledons</taxon>
        <taxon>Gunneridae</taxon>
        <taxon>Pentapetalae</taxon>
        <taxon>rosids</taxon>
        <taxon>malvids</taxon>
        <taxon>Myrtales</taxon>
        <taxon>Myrtaceae</taxon>
        <taxon>Myrtoideae</taxon>
        <taxon>Eucalypteae</taxon>
        <taxon>Eucalyptus</taxon>
    </lineage>
</organism>
<keyword evidence="3" id="KW-0328">Glycosyltransferase</keyword>
<dbReference type="OMA" id="PSILMLP"/>
<evidence type="ECO:0000256" key="2">
    <source>
        <dbReference type="ARBA" id="ARBA00022679"/>
    </source>
</evidence>
<accession>A0A059D9L2</accession>
<feature type="coiled-coil region" evidence="4">
    <location>
        <begin position="306"/>
        <end position="341"/>
    </location>
</feature>